<reference evidence="2" key="1">
    <citation type="journal article" date="2019" name="Int. J. Syst. Evol. Microbiol.">
        <title>The Global Catalogue of Microorganisms (GCM) 10K type strain sequencing project: providing services to taxonomists for standard genome sequencing and annotation.</title>
        <authorList>
            <consortium name="The Broad Institute Genomics Platform"/>
            <consortium name="The Broad Institute Genome Sequencing Center for Infectious Disease"/>
            <person name="Wu L."/>
            <person name="Ma J."/>
        </authorList>
    </citation>
    <scope>NUCLEOTIDE SEQUENCE [LARGE SCALE GENOMIC DNA]</scope>
    <source>
        <strain evidence="2">CCM 7043</strain>
    </source>
</reference>
<protein>
    <submittedName>
        <fullName evidence="1">MFS transporter</fullName>
    </submittedName>
</protein>
<sequence length="63" mass="7199">MKVRENRTKRSRRTLTLLATIGVGNAFEWYDWNIYATFSVFFASQFFTNTTPGSALLATLAVF</sequence>
<accession>A0ABW4F0P0</accession>
<name>A0ABW4F0P0_9PSEU</name>
<organism evidence="1 2">
    <name type="scientific">Pseudonocardia yunnanensis</name>
    <dbReference type="NCBI Taxonomy" id="58107"/>
    <lineage>
        <taxon>Bacteria</taxon>
        <taxon>Bacillati</taxon>
        <taxon>Actinomycetota</taxon>
        <taxon>Actinomycetes</taxon>
        <taxon>Pseudonocardiales</taxon>
        <taxon>Pseudonocardiaceae</taxon>
        <taxon>Pseudonocardia</taxon>
    </lineage>
</organism>
<keyword evidence="2" id="KW-1185">Reference proteome</keyword>
<comment type="caution">
    <text evidence="1">The sequence shown here is derived from an EMBL/GenBank/DDBJ whole genome shotgun (WGS) entry which is preliminary data.</text>
</comment>
<gene>
    <name evidence="1" type="ORF">ACFSJD_20055</name>
</gene>
<feature type="non-terminal residue" evidence="1">
    <location>
        <position position="63"/>
    </location>
</feature>
<evidence type="ECO:0000313" key="2">
    <source>
        <dbReference type="Proteomes" id="UP001597114"/>
    </source>
</evidence>
<evidence type="ECO:0000313" key="1">
    <source>
        <dbReference type="EMBL" id="MFD1519800.1"/>
    </source>
</evidence>
<proteinExistence type="predicted"/>
<dbReference type="EMBL" id="JBHUCO010000020">
    <property type="protein sequence ID" value="MFD1519800.1"/>
    <property type="molecule type" value="Genomic_DNA"/>
</dbReference>
<dbReference type="Proteomes" id="UP001597114">
    <property type="component" value="Unassembled WGS sequence"/>
</dbReference>